<dbReference type="InterPro" id="IPR001616">
    <property type="entry name" value="Herpes_alk_exo"/>
</dbReference>
<keyword evidence="7" id="KW-1035">Host cytoplasm</keyword>
<dbReference type="GO" id="GO:0004527">
    <property type="term" value="F:exonuclease activity"/>
    <property type="evidence" value="ECO:0007669"/>
    <property type="project" value="UniProtKB-KW"/>
</dbReference>
<evidence type="ECO:0000256" key="4">
    <source>
        <dbReference type="ARBA" id="ARBA00022759"/>
    </source>
</evidence>
<dbReference type="GO" id="GO:0004519">
    <property type="term" value="F:endonuclease activity"/>
    <property type="evidence" value="ECO:0007669"/>
    <property type="project" value="UniProtKB-KW"/>
</dbReference>
<dbReference type="Proteomes" id="UP000137095">
    <property type="component" value="Segment"/>
</dbReference>
<evidence type="ECO:0000256" key="6">
    <source>
        <dbReference type="ARBA" id="ARBA00022839"/>
    </source>
</evidence>
<reference evidence="9 10" key="1">
    <citation type="journal article" date="2001" name="J. Virol.">
        <title>Analysis and characterization of the complete genome of tupaia (tree shrew) herpesvirus.</title>
        <authorList>
            <person name="Bahr U."/>
            <person name="Darai G."/>
        </authorList>
    </citation>
    <scope>NUCLEOTIDE SEQUENCE [LARGE SCALE GENOMIC DNA]</scope>
    <source>
        <strain evidence="9">2</strain>
    </source>
</reference>
<evidence type="ECO:0000256" key="7">
    <source>
        <dbReference type="ARBA" id="ARBA00023200"/>
    </source>
</evidence>
<evidence type="ECO:0000256" key="5">
    <source>
        <dbReference type="ARBA" id="ARBA00022801"/>
    </source>
</evidence>
<dbReference type="SUPFAM" id="SSF52980">
    <property type="entry name" value="Restriction endonuclease-like"/>
    <property type="match status" value="1"/>
</dbReference>
<feature type="compositionally biased region" description="Low complexity" evidence="8">
    <location>
        <begin position="358"/>
        <end position="370"/>
    </location>
</feature>
<evidence type="ECO:0000256" key="8">
    <source>
        <dbReference type="SAM" id="MobiDB-lite"/>
    </source>
</evidence>
<evidence type="ECO:0000256" key="3">
    <source>
        <dbReference type="ARBA" id="ARBA00022722"/>
    </source>
</evidence>
<dbReference type="GeneID" id="921160"/>
<keyword evidence="4" id="KW-0255">Endonuclease</keyword>
<dbReference type="InterPro" id="IPR011335">
    <property type="entry name" value="Restrct_endonuc-II-like"/>
</dbReference>
<organism evidence="9 10">
    <name type="scientific">Tupaiid herpesvirus 1 (strain 1)</name>
    <name type="common">TuHV-1</name>
    <name type="synonym">Herpesvirus tupaia (strain 1)</name>
    <dbReference type="NCBI Taxonomy" id="10397"/>
    <lineage>
        <taxon>Viruses</taxon>
        <taxon>Duplodnaviria</taxon>
        <taxon>Heunggongvirae</taxon>
        <taxon>Peploviricota</taxon>
        <taxon>Herviviricetes</taxon>
        <taxon>Herpesvirales</taxon>
        <taxon>Orthoherpesviridae</taxon>
        <taxon>Betaherpesvirinae</taxon>
        <taxon>Quwivirus</taxon>
        <taxon>Quwivirus tupaiidbeta1</taxon>
    </lineage>
</organism>
<keyword evidence="10" id="KW-1185">Reference proteome</keyword>
<evidence type="ECO:0000313" key="9">
    <source>
        <dbReference type="EMBL" id="AAK57141.1"/>
    </source>
</evidence>
<dbReference type="PRINTS" id="PR00924">
    <property type="entry name" value="ALKEXNUCLASE"/>
</dbReference>
<dbReference type="InterPro" id="IPR034720">
    <property type="entry name" value="Viral_alk_exo"/>
</dbReference>
<dbReference type="OrthoDB" id="4574at10239"/>
<name>Q91TK6_TUHV1</name>
<keyword evidence="5" id="KW-0378">Hydrolase</keyword>
<protein>
    <submittedName>
        <fullName evidence="9">T98</fullName>
    </submittedName>
</protein>
<keyword evidence="3" id="KW-0540">Nuclease</keyword>
<dbReference type="RefSeq" id="NP_116446.1">
    <property type="nucleotide sequence ID" value="NC_002794.1"/>
</dbReference>
<evidence type="ECO:0000313" key="10">
    <source>
        <dbReference type="Proteomes" id="UP000137095"/>
    </source>
</evidence>
<dbReference type="EMBL" id="AF281817">
    <property type="protein sequence ID" value="AAK57141.1"/>
    <property type="molecule type" value="Genomic_DNA"/>
</dbReference>
<dbReference type="GO" id="GO:0003677">
    <property type="term" value="F:DNA binding"/>
    <property type="evidence" value="ECO:0007669"/>
    <property type="project" value="InterPro"/>
</dbReference>
<evidence type="ECO:0000256" key="1">
    <source>
        <dbReference type="ARBA" id="ARBA00022562"/>
    </source>
</evidence>
<proteinExistence type="inferred from homology"/>
<keyword evidence="2" id="KW-0945">Host-virus interaction</keyword>
<feature type="compositionally biased region" description="Gly residues" evidence="8">
    <location>
        <begin position="373"/>
        <end position="383"/>
    </location>
</feature>
<organismHost>
    <name type="scientific">Tupaia belangeri</name>
    <name type="common">Common tree shrew</name>
    <name type="synonym">Tupaia glis belangeri</name>
    <dbReference type="NCBI Taxonomy" id="37347"/>
</organismHost>
<dbReference type="HAMAP" id="MF_04009">
    <property type="entry name" value="HSV_AN"/>
    <property type="match status" value="1"/>
</dbReference>
<keyword evidence="1" id="KW-1048">Host nucleus</keyword>
<accession>Q91TK6</accession>
<keyword evidence="6" id="KW-0269">Exonuclease</keyword>
<dbReference type="KEGG" id="vg:921160"/>
<feature type="compositionally biased region" description="Low complexity" evidence="8">
    <location>
        <begin position="405"/>
        <end position="424"/>
    </location>
</feature>
<dbReference type="Pfam" id="PF01771">
    <property type="entry name" value="Viral_alk_exo"/>
    <property type="match status" value="1"/>
</dbReference>
<feature type="region of interest" description="Disordered" evidence="8">
    <location>
        <begin position="345"/>
        <end position="427"/>
    </location>
</feature>
<dbReference type="Gene3D" id="1.20.120.860">
    <property type="entry name" value="Herpesvirus alkaline exonuclease, N-terminal domain"/>
    <property type="match status" value="1"/>
</dbReference>
<sequence>MDDAMERGEGDEFNRTLLCFNDEPLDLFIMEKYLLYRDDVKDLPFTVMRLVYLYHILKKINEERRRGEGGAGSEFVAAVSRLIQRQTGGGEFRPIVAETDETFSVWLGKTLKYSSPKHITRLFKILEKESRGQSANIIWHALRMNTISGTKFYNALFLGTLTLGVEPTFQAAHAEGVHFGLAHEGLVRALLERYVAWQRPALPGGLGLLIDPTTGLLGASLDVCFGVDKDAAGLISVEAGSLICEIKCRYKYLRARDDPAVRALLRRPDKDTFAAFILSHRIPGIEYRDVGEAPSVREFLLTRDRTFNNRKRSRPGQVPELLKPYLSDLLYLNESEQSEVIIFDTDAPDDEESRDGEIGAAEGGAASAKADGGDPGDPGGDLGDLGDPTRPASEPPPFSERDDGPPASAAAAWEESPEAGGSSAVTTTLGLRERTRFRLPVFANPRHPYYFQTLVQQYVLSQYYIRGHPNPEYILVQDLPRVRLVSAILRERGPHEIGKRLDVAGQVFDCAHLPLAIIVTPVVFDPTFNRDVLLRVLNRWEREVGRRTGLPIWVPNAVNDYVTSSTPRPPTP</sequence>
<evidence type="ECO:0000256" key="2">
    <source>
        <dbReference type="ARBA" id="ARBA00022581"/>
    </source>
</evidence>